<dbReference type="InterPro" id="IPR050852">
    <property type="entry name" value="Queuine_tRNA-ribosyltrfase"/>
</dbReference>
<feature type="binding site" evidence="5">
    <location>
        <position position="403"/>
    </location>
    <ligand>
        <name>Zn(2+)</name>
        <dbReference type="ChEBI" id="CHEBI:29105"/>
    </ligand>
</feature>
<dbReference type="AlphaFoldDB" id="A0A4E0RV76"/>
<dbReference type="Pfam" id="PF01702">
    <property type="entry name" value="TGT"/>
    <property type="match status" value="1"/>
</dbReference>
<sequence>MEAMSACTSGCHKNNMRFQFTQTSHAFRLGKFLVSTGSAEASVDTPGCLLYTRYGSVPFLTPDIYETLPSLPSVAFVPMFYITERKSVIKKFRRGIVNFTGLGNRAALIFQTDPVDTPPVAAADKSSVPVWATGGRIQLSIEDYVDCVIVAHPNGFQAPTDNDTLILPPNSMGRKRCWNSVMRTFRYLETVRECRRTNPDLSEIPLLVSIAGGNDLEFRKQSIKQTDFSTSSGVVIDGITTLPNNDTESIITGAAAAVNGSSDNNRDTSYLFSTLIPGVCAELPPELPRFITGIWQPQHIALAVRAGVDLFDGSLPYRLTRSAVGWIYPGWPSLEGKESPSINFPLRYLVFPLDGSDDPSDGKYETPIQPGCDCFACTHHSRGYVSHMHIAKEMLGPMLLMIHNSHQYYRFFRDLRHCLTSGEIDHFIEFTALWEFPTKLLSVDRTFESKTAKDTPVDDVLPVIY</sequence>
<keyword evidence="8" id="KW-1185">Reference proteome</keyword>
<dbReference type="InterPro" id="IPR028592">
    <property type="entry name" value="QTRTD1"/>
</dbReference>
<evidence type="ECO:0000313" key="7">
    <source>
        <dbReference type="EMBL" id="THD21402.1"/>
    </source>
</evidence>
<dbReference type="NCBIfam" id="TIGR00449">
    <property type="entry name" value="tgt_general"/>
    <property type="match status" value="1"/>
</dbReference>
<keyword evidence="3 5" id="KW-0479">Metal-binding</keyword>
<protein>
    <recommendedName>
        <fullName evidence="5">Queuine tRNA-ribosyltransferase accessory subunit 2</fullName>
    </recommendedName>
    <alternativeName>
        <fullName evidence="5">Queuine tRNA-ribosyltransferase domain-containing protein 1</fullName>
    </alternativeName>
</protein>
<feature type="binding site" evidence="5">
    <location>
        <position position="374"/>
    </location>
    <ligand>
        <name>Zn(2+)</name>
        <dbReference type="ChEBI" id="CHEBI:29105"/>
    </ligand>
</feature>
<comment type="caution">
    <text evidence="7">The sequence shown here is derived from an EMBL/GenBank/DDBJ whole genome shotgun (WGS) entry which is preliminary data.</text>
</comment>
<dbReference type="HAMAP" id="MF_03043">
    <property type="entry name" value="QTRT2"/>
    <property type="match status" value="1"/>
</dbReference>
<comment type="similarity">
    <text evidence="5">Belongs to the queuine tRNA-ribosyltransferase family. QTRT2 subfamily.</text>
</comment>
<dbReference type="InterPro" id="IPR036511">
    <property type="entry name" value="TGT-like_sf"/>
</dbReference>
<evidence type="ECO:0000256" key="4">
    <source>
        <dbReference type="ARBA" id="ARBA00022833"/>
    </source>
</evidence>
<evidence type="ECO:0000313" key="8">
    <source>
        <dbReference type="Proteomes" id="UP000230066"/>
    </source>
</evidence>
<dbReference type="GO" id="GO:0008479">
    <property type="term" value="F:tRNA-guanosine(34) queuine transglycosylase activity"/>
    <property type="evidence" value="ECO:0007669"/>
    <property type="project" value="UniProtKB-UniRule"/>
</dbReference>
<comment type="function">
    <text evidence="5">Non-catalytic subunit of the queuine tRNA-ribosyltransferase (TGT) that catalyzes the base-exchange of a guanine (G) residue with queuine (Q) at position 34 (anticodon wobble position) in tRNAs with GU(N) anticodons (tRNA-Asp, -Asn, -His and -Tyr), resulting in the hypermodified nucleoside queuosine (7-(((4,5-cis-dihydroxy-2-cyclopenten-1-yl)amino)methyl)-7-deazaguanosine).</text>
</comment>
<evidence type="ECO:0000256" key="2">
    <source>
        <dbReference type="ARBA" id="ARBA00022694"/>
    </source>
</evidence>
<keyword evidence="1 5" id="KW-0963">Cytoplasm</keyword>
<keyword evidence="4 5" id="KW-0862">Zinc</keyword>
<comment type="subcellular location">
    <subcellularLocation>
        <location evidence="5">Cytoplasm</location>
    </subcellularLocation>
</comment>
<feature type="binding site" evidence="5">
    <location>
        <position position="377"/>
    </location>
    <ligand>
        <name>Zn(2+)</name>
        <dbReference type="ChEBI" id="CHEBI:29105"/>
    </ligand>
</feature>
<name>A0A4E0RV76_FASHE</name>
<gene>
    <name evidence="7" type="ORF">D915_007652</name>
</gene>
<dbReference type="Proteomes" id="UP000230066">
    <property type="component" value="Unassembled WGS sequence"/>
</dbReference>
<comment type="cofactor">
    <cofactor evidence="5">
        <name>Zn(2+)</name>
        <dbReference type="ChEBI" id="CHEBI:29105"/>
    </cofactor>
    <text evidence="5">Binds 1 zinc ion per subunit.</text>
</comment>
<dbReference type="PANTHER" id="PTHR46064">
    <property type="entry name" value="QUEUINE TRNA-RIBOSYLTRANSFERASE ACCESSORY SUBUNIT 2"/>
    <property type="match status" value="1"/>
</dbReference>
<accession>A0A4E0RV76</accession>
<proteinExistence type="inferred from homology"/>
<reference evidence="7" key="1">
    <citation type="submission" date="2019-03" db="EMBL/GenBank/DDBJ databases">
        <title>Improved annotation for the trematode Fasciola hepatica.</title>
        <authorList>
            <person name="Choi Y.-J."/>
            <person name="Martin J."/>
            <person name="Mitreva M."/>
        </authorList>
    </citation>
    <scope>NUCLEOTIDE SEQUENCE [LARGE SCALE GENOMIC DNA]</scope>
</reference>
<evidence type="ECO:0000259" key="6">
    <source>
        <dbReference type="Pfam" id="PF01702"/>
    </source>
</evidence>
<feature type="binding site" evidence="5">
    <location>
        <position position="372"/>
    </location>
    <ligand>
        <name>Zn(2+)</name>
        <dbReference type="ChEBI" id="CHEBI:29105"/>
    </ligand>
</feature>
<evidence type="ECO:0000256" key="1">
    <source>
        <dbReference type="ARBA" id="ARBA00022490"/>
    </source>
</evidence>
<dbReference type="GO" id="GO:0005737">
    <property type="term" value="C:cytoplasm"/>
    <property type="evidence" value="ECO:0007669"/>
    <property type="project" value="UniProtKB-SubCell"/>
</dbReference>
<evidence type="ECO:0000256" key="3">
    <source>
        <dbReference type="ARBA" id="ARBA00022723"/>
    </source>
</evidence>
<dbReference type="EMBL" id="JXXN02003566">
    <property type="protein sequence ID" value="THD21402.1"/>
    <property type="molecule type" value="Genomic_DNA"/>
</dbReference>
<dbReference type="SUPFAM" id="SSF51713">
    <property type="entry name" value="tRNA-guanine transglycosylase"/>
    <property type="match status" value="1"/>
</dbReference>
<dbReference type="InterPro" id="IPR002616">
    <property type="entry name" value="tRNA_ribo_trans-like"/>
</dbReference>
<dbReference type="PANTHER" id="PTHR46064:SF1">
    <property type="entry name" value="QUEUINE TRNA-RIBOSYLTRANSFERASE ACCESSORY SUBUNIT 2"/>
    <property type="match status" value="1"/>
</dbReference>
<comment type="subunit">
    <text evidence="5">Heterodimer of a catalytic subunit and an accessory subunit.</text>
</comment>
<feature type="domain" description="tRNA-guanine(15) transglycosylase-like" evidence="6">
    <location>
        <begin position="28"/>
        <end position="429"/>
    </location>
</feature>
<evidence type="ECO:0000256" key="5">
    <source>
        <dbReference type="HAMAP-Rule" id="MF_03043"/>
    </source>
</evidence>
<dbReference type="GO" id="GO:0006400">
    <property type="term" value="P:tRNA modification"/>
    <property type="evidence" value="ECO:0007669"/>
    <property type="project" value="InterPro"/>
</dbReference>
<dbReference type="GO" id="GO:0046872">
    <property type="term" value="F:metal ion binding"/>
    <property type="evidence" value="ECO:0007669"/>
    <property type="project" value="UniProtKB-KW"/>
</dbReference>
<keyword evidence="2 5" id="KW-0819">tRNA processing</keyword>
<organism evidence="7 8">
    <name type="scientific">Fasciola hepatica</name>
    <name type="common">Liver fluke</name>
    <dbReference type="NCBI Taxonomy" id="6192"/>
    <lineage>
        <taxon>Eukaryota</taxon>
        <taxon>Metazoa</taxon>
        <taxon>Spiralia</taxon>
        <taxon>Lophotrochozoa</taxon>
        <taxon>Platyhelminthes</taxon>
        <taxon>Trematoda</taxon>
        <taxon>Digenea</taxon>
        <taxon>Plagiorchiida</taxon>
        <taxon>Echinostomata</taxon>
        <taxon>Echinostomatoidea</taxon>
        <taxon>Fasciolidae</taxon>
        <taxon>Fasciola</taxon>
    </lineage>
</organism>
<dbReference type="Gene3D" id="3.20.20.105">
    <property type="entry name" value="Queuine tRNA-ribosyltransferase-like"/>
    <property type="match status" value="1"/>
</dbReference>